<dbReference type="InterPro" id="IPR010487">
    <property type="entry name" value="NGRN/Rrg9"/>
</dbReference>
<dbReference type="Proteomes" id="UP000006790">
    <property type="component" value="Chromosome 6"/>
</dbReference>
<name>G8JUP9_ERECY</name>
<comment type="function">
    <text evidence="1">Required for respiratory activity and maintenance and expression of the mitochondrial genome.</text>
</comment>
<protein>
    <recommendedName>
        <fullName evidence="4">Required for respiratory growth protein 9, mitochondrial</fullName>
    </recommendedName>
</protein>
<dbReference type="HOGENOM" id="CLU_100293_0_0_1"/>
<dbReference type="GeneID" id="11469218"/>
<evidence type="ECO:0000313" key="5">
    <source>
        <dbReference type="EMBL" id="AET40829.1"/>
    </source>
</evidence>
<dbReference type="KEGG" id="erc:Ecym_6458"/>
<dbReference type="OMA" id="LEMQERW"/>
<dbReference type="eggNOG" id="ENOG502S7IA">
    <property type="taxonomic scope" value="Eukaryota"/>
</dbReference>
<comment type="similarity">
    <text evidence="3">Belongs to the RRG9 family.</text>
</comment>
<dbReference type="STRING" id="931890.G8JUP9"/>
<evidence type="ECO:0000256" key="4">
    <source>
        <dbReference type="ARBA" id="ARBA00013566"/>
    </source>
</evidence>
<sequence>MVFKNNGYRLFISHRDVFIRNIATTSTVKYNQLKTAKSIIKLVNNSSLSKKEQTIEPGIQVLNKEISPDMPEWKKQKLALNKKFKGEQWNPTKKLSRDEIESVRMLKRQYPNMTTKQLGSYFKVSPESVRRILKSKWQPTEDEMLNVQERWKRRGKRIESMFEPTTGKDSVQPTRRIVVNSETSGGTFRVKYVQKPKVISTSLPKPNKLHLLLNHK</sequence>
<organism evidence="5 6">
    <name type="scientific">Eremothecium cymbalariae (strain CBS 270.75 / DBVPG 7215 / KCTC 17166 / NRRL Y-17582)</name>
    <name type="common">Yeast</name>
    <dbReference type="NCBI Taxonomy" id="931890"/>
    <lineage>
        <taxon>Eukaryota</taxon>
        <taxon>Fungi</taxon>
        <taxon>Dikarya</taxon>
        <taxon>Ascomycota</taxon>
        <taxon>Saccharomycotina</taxon>
        <taxon>Saccharomycetes</taxon>
        <taxon>Saccharomycetales</taxon>
        <taxon>Saccharomycetaceae</taxon>
        <taxon>Eremothecium</taxon>
    </lineage>
</organism>
<evidence type="ECO:0000256" key="2">
    <source>
        <dbReference type="ARBA" id="ARBA00004173"/>
    </source>
</evidence>
<evidence type="ECO:0000256" key="3">
    <source>
        <dbReference type="ARBA" id="ARBA00010895"/>
    </source>
</evidence>
<dbReference type="Pfam" id="PF06413">
    <property type="entry name" value="Neugrin"/>
    <property type="match status" value="1"/>
</dbReference>
<proteinExistence type="inferred from homology"/>
<dbReference type="EMBL" id="CP002502">
    <property type="protein sequence ID" value="AET40829.1"/>
    <property type="molecule type" value="Genomic_DNA"/>
</dbReference>
<dbReference type="PANTHER" id="PTHR13475">
    <property type="entry name" value="NEUGRIN"/>
    <property type="match status" value="1"/>
</dbReference>
<dbReference type="AlphaFoldDB" id="G8JUP9"/>
<dbReference type="InParanoid" id="G8JUP9"/>
<dbReference type="OrthoDB" id="5578174at2759"/>
<evidence type="ECO:0000313" key="6">
    <source>
        <dbReference type="Proteomes" id="UP000006790"/>
    </source>
</evidence>
<dbReference type="RefSeq" id="XP_003647646.1">
    <property type="nucleotide sequence ID" value="XM_003647598.1"/>
</dbReference>
<dbReference type="PANTHER" id="PTHR13475:SF3">
    <property type="entry name" value="NEUGRIN"/>
    <property type="match status" value="1"/>
</dbReference>
<accession>G8JUP9</accession>
<dbReference type="GO" id="GO:0005739">
    <property type="term" value="C:mitochondrion"/>
    <property type="evidence" value="ECO:0007669"/>
    <property type="project" value="UniProtKB-SubCell"/>
</dbReference>
<gene>
    <name evidence="5" type="ordered locus">Ecym_6458</name>
</gene>
<evidence type="ECO:0000256" key="1">
    <source>
        <dbReference type="ARBA" id="ARBA00003548"/>
    </source>
</evidence>
<dbReference type="GO" id="GO:0005634">
    <property type="term" value="C:nucleus"/>
    <property type="evidence" value="ECO:0007669"/>
    <property type="project" value="TreeGrafter"/>
</dbReference>
<reference evidence="6" key="1">
    <citation type="journal article" date="2012" name="G3 (Bethesda)">
        <title>Pichia sorbitophila, an interspecies yeast hybrid reveals early steps of genome resolution following polyploidization.</title>
        <authorList>
            <person name="Leh Louis V."/>
            <person name="Despons L."/>
            <person name="Friedrich A."/>
            <person name="Martin T."/>
            <person name="Durrens P."/>
            <person name="Casaregola S."/>
            <person name="Neuveglise C."/>
            <person name="Fairhead C."/>
            <person name="Marck C."/>
            <person name="Cruz J.A."/>
            <person name="Straub M.L."/>
            <person name="Kugler V."/>
            <person name="Sacerdot C."/>
            <person name="Uzunov Z."/>
            <person name="Thierry A."/>
            <person name="Weiss S."/>
            <person name="Bleykasten C."/>
            <person name="De Montigny J."/>
            <person name="Jacques N."/>
            <person name="Jung P."/>
            <person name="Lemaire M."/>
            <person name="Mallet S."/>
            <person name="Morel G."/>
            <person name="Richard G.F."/>
            <person name="Sarkar A."/>
            <person name="Savel G."/>
            <person name="Schacherer J."/>
            <person name="Seret M.L."/>
            <person name="Talla E."/>
            <person name="Samson G."/>
            <person name="Jubin C."/>
            <person name="Poulain J."/>
            <person name="Vacherie B."/>
            <person name="Barbe V."/>
            <person name="Pelletier E."/>
            <person name="Sherman D.J."/>
            <person name="Westhof E."/>
            <person name="Weissenbach J."/>
            <person name="Baret P.V."/>
            <person name="Wincker P."/>
            <person name="Gaillardin C."/>
            <person name="Dujon B."/>
            <person name="Souciet J.L."/>
        </authorList>
    </citation>
    <scope>NUCLEOTIDE SEQUENCE [LARGE SCALE GENOMIC DNA]</scope>
    <source>
        <strain evidence="6">CBS 270.75 / DBVPG 7215 / KCTC 17166 / NRRL Y-17582</strain>
    </source>
</reference>
<comment type="subcellular location">
    <subcellularLocation>
        <location evidence="2">Mitochondrion</location>
    </subcellularLocation>
</comment>
<keyword evidence="6" id="KW-1185">Reference proteome</keyword>
<dbReference type="FunCoup" id="G8JUP9">
    <property type="interactions" value="35"/>
</dbReference>